<evidence type="ECO:0000313" key="8">
    <source>
        <dbReference type="EMBL" id="GAG25996.1"/>
    </source>
</evidence>
<dbReference type="SUPFAM" id="SSF53697">
    <property type="entry name" value="SIS domain"/>
    <property type="match status" value="1"/>
</dbReference>
<dbReference type="Pfam" id="PF00342">
    <property type="entry name" value="PGI"/>
    <property type="match status" value="1"/>
</dbReference>
<name>X0XM30_9ZZZZ</name>
<dbReference type="FunFam" id="3.40.50.10490:FF:000016">
    <property type="entry name" value="Glucose-6-phosphate isomerase"/>
    <property type="match status" value="1"/>
</dbReference>
<evidence type="ECO:0000256" key="2">
    <source>
        <dbReference type="ARBA" id="ARBA00006604"/>
    </source>
</evidence>
<evidence type="ECO:0000256" key="5">
    <source>
        <dbReference type="ARBA" id="ARBA00023152"/>
    </source>
</evidence>
<keyword evidence="4" id="KW-0963">Cytoplasm</keyword>
<dbReference type="AlphaFoldDB" id="X0XM30"/>
<dbReference type="EMBL" id="BARS01034777">
    <property type="protein sequence ID" value="GAG25996.1"/>
    <property type="molecule type" value="Genomic_DNA"/>
</dbReference>
<comment type="catalytic activity">
    <reaction evidence="7">
        <text>alpha-D-glucose 6-phosphate = beta-D-fructose 6-phosphate</text>
        <dbReference type="Rhea" id="RHEA:11816"/>
        <dbReference type="ChEBI" id="CHEBI:57634"/>
        <dbReference type="ChEBI" id="CHEBI:58225"/>
        <dbReference type="EC" id="5.3.1.9"/>
    </reaction>
</comment>
<evidence type="ECO:0000256" key="6">
    <source>
        <dbReference type="ARBA" id="ARBA00023235"/>
    </source>
</evidence>
<dbReference type="PROSITE" id="PS51463">
    <property type="entry name" value="P_GLUCOSE_ISOMERASE_3"/>
    <property type="match status" value="1"/>
</dbReference>
<dbReference type="PANTHER" id="PTHR11469:SF1">
    <property type="entry name" value="GLUCOSE-6-PHOSPHATE ISOMERASE"/>
    <property type="match status" value="1"/>
</dbReference>
<comment type="pathway">
    <text evidence="1">Carbohydrate degradation; glycolysis; D-glyceraldehyde 3-phosphate and glycerone phosphate from D-glucose: step 2/4.</text>
</comment>
<proteinExistence type="inferred from homology"/>
<evidence type="ECO:0008006" key="9">
    <source>
        <dbReference type="Google" id="ProtNLM"/>
    </source>
</evidence>
<evidence type="ECO:0000256" key="3">
    <source>
        <dbReference type="ARBA" id="ARBA00022432"/>
    </source>
</evidence>
<dbReference type="CDD" id="cd05015">
    <property type="entry name" value="SIS_PGI_1"/>
    <property type="match status" value="1"/>
</dbReference>
<keyword evidence="3" id="KW-0312">Gluconeogenesis</keyword>
<reference evidence="8" key="1">
    <citation type="journal article" date="2014" name="Front. Microbiol.">
        <title>High frequency of phylogenetically diverse reductive dehalogenase-homologous genes in deep subseafloor sedimentary metagenomes.</title>
        <authorList>
            <person name="Kawai M."/>
            <person name="Futagami T."/>
            <person name="Toyoda A."/>
            <person name="Takaki Y."/>
            <person name="Nishi S."/>
            <person name="Hori S."/>
            <person name="Arai W."/>
            <person name="Tsubouchi T."/>
            <person name="Morono Y."/>
            <person name="Uchiyama I."/>
            <person name="Ito T."/>
            <person name="Fujiyama A."/>
            <person name="Inagaki F."/>
            <person name="Takami H."/>
        </authorList>
    </citation>
    <scope>NUCLEOTIDE SEQUENCE</scope>
    <source>
        <strain evidence="8">Expedition CK06-06</strain>
    </source>
</reference>
<dbReference type="InterPro" id="IPR018189">
    <property type="entry name" value="Phosphoglucose_isomerase_CS"/>
</dbReference>
<evidence type="ECO:0000256" key="4">
    <source>
        <dbReference type="ARBA" id="ARBA00022490"/>
    </source>
</evidence>
<dbReference type="InterPro" id="IPR046348">
    <property type="entry name" value="SIS_dom_sf"/>
</dbReference>
<keyword evidence="6" id="KW-0413">Isomerase</keyword>
<dbReference type="Gene3D" id="3.40.50.10490">
    <property type="entry name" value="Glucose-6-phosphate isomerase like protein, domain 1"/>
    <property type="match status" value="1"/>
</dbReference>
<dbReference type="GO" id="GO:0004347">
    <property type="term" value="F:glucose-6-phosphate isomerase activity"/>
    <property type="evidence" value="ECO:0007669"/>
    <property type="project" value="UniProtKB-EC"/>
</dbReference>
<protein>
    <recommendedName>
        <fullName evidence="9">Glucose-6-phosphate isomerase</fullName>
    </recommendedName>
</protein>
<dbReference type="PROSITE" id="PS00765">
    <property type="entry name" value="P_GLUCOSE_ISOMERASE_1"/>
    <property type="match status" value="1"/>
</dbReference>
<sequence length="224" mass="24747">MRIKYDFNNMMSDGIGAESGFSAGEIDALSDITGGIDEQLKLKRKNGEIQFFELPYQKDVVKNILDYSESVSERFENFVVLGIGGSSLGGIALQRAVKHPYYNMLDKDKRGGHPRVFFLDNIDTDTHSGILDVIDLSKTCFNIVSKSGSTAETNAQFLIFLERLKQTVGNDSYKEHIVFTTDKEKGNFRKIADDEGIKSFIIPDGVGGRFSVMTPVGLLPSAVS</sequence>
<dbReference type="InterPro" id="IPR001672">
    <property type="entry name" value="G6P_Isomerase"/>
</dbReference>
<dbReference type="GO" id="GO:0051156">
    <property type="term" value="P:glucose 6-phosphate metabolic process"/>
    <property type="evidence" value="ECO:0007669"/>
    <property type="project" value="TreeGrafter"/>
</dbReference>
<comment type="similarity">
    <text evidence="2">Belongs to the GPI family.</text>
</comment>
<dbReference type="GO" id="GO:0006094">
    <property type="term" value="P:gluconeogenesis"/>
    <property type="evidence" value="ECO:0007669"/>
    <property type="project" value="UniProtKB-KW"/>
</dbReference>
<dbReference type="GO" id="GO:0048029">
    <property type="term" value="F:monosaccharide binding"/>
    <property type="evidence" value="ECO:0007669"/>
    <property type="project" value="TreeGrafter"/>
</dbReference>
<gene>
    <name evidence="8" type="ORF">S01H1_53685</name>
</gene>
<accession>X0XM30</accession>
<evidence type="ECO:0000256" key="7">
    <source>
        <dbReference type="ARBA" id="ARBA00029321"/>
    </source>
</evidence>
<evidence type="ECO:0000256" key="1">
    <source>
        <dbReference type="ARBA" id="ARBA00004926"/>
    </source>
</evidence>
<dbReference type="GO" id="GO:0005829">
    <property type="term" value="C:cytosol"/>
    <property type="evidence" value="ECO:0007669"/>
    <property type="project" value="TreeGrafter"/>
</dbReference>
<dbReference type="InterPro" id="IPR035476">
    <property type="entry name" value="SIS_PGI_1"/>
</dbReference>
<dbReference type="PRINTS" id="PR00662">
    <property type="entry name" value="G6PISOMERASE"/>
</dbReference>
<dbReference type="GO" id="GO:0097367">
    <property type="term" value="F:carbohydrate derivative binding"/>
    <property type="evidence" value="ECO:0007669"/>
    <property type="project" value="InterPro"/>
</dbReference>
<keyword evidence="5" id="KW-0324">Glycolysis</keyword>
<organism evidence="8">
    <name type="scientific">marine sediment metagenome</name>
    <dbReference type="NCBI Taxonomy" id="412755"/>
    <lineage>
        <taxon>unclassified sequences</taxon>
        <taxon>metagenomes</taxon>
        <taxon>ecological metagenomes</taxon>
    </lineage>
</organism>
<dbReference type="GO" id="GO:0006096">
    <property type="term" value="P:glycolytic process"/>
    <property type="evidence" value="ECO:0007669"/>
    <property type="project" value="UniProtKB-UniPathway"/>
</dbReference>
<dbReference type="UniPathway" id="UPA00109">
    <property type="reaction ID" value="UER00181"/>
</dbReference>
<comment type="caution">
    <text evidence="8">The sequence shown here is derived from an EMBL/GenBank/DDBJ whole genome shotgun (WGS) entry which is preliminary data.</text>
</comment>
<feature type="non-terminal residue" evidence="8">
    <location>
        <position position="224"/>
    </location>
</feature>
<dbReference type="PANTHER" id="PTHR11469">
    <property type="entry name" value="GLUCOSE-6-PHOSPHATE ISOMERASE"/>
    <property type="match status" value="1"/>
</dbReference>